<evidence type="ECO:0000313" key="3">
    <source>
        <dbReference type="EMBL" id="MBM0104433.1"/>
    </source>
</evidence>
<dbReference type="Proteomes" id="UP000661077">
    <property type="component" value="Unassembled WGS sequence"/>
</dbReference>
<evidence type="ECO:0000313" key="4">
    <source>
        <dbReference type="Proteomes" id="UP000661077"/>
    </source>
</evidence>
<gene>
    <name evidence="3" type="ORF">JM946_06730</name>
</gene>
<dbReference type="InterPro" id="IPR050563">
    <property type="entry name" value="4-hydroxybenzoyl-CoA_TE"/>
</dbReference>
<comment type="similarity">
    <text evidence="1">Belongs to the 4-hydroxybenzoyl-CoA thioesterase family.</text>
</comment>
<reference evidence="3 4" key="1">
    <citation type="journal article" date="2021" name="Int. J. Syst. Evol. Microbiol.">
        <title>Steroidobacter gossypii sp. nov., isolated from soil of cotton cropping field.</title>
        <authorList>
            <person name="Huang R."/>
            <person name="Yang S."/>
            <person name="Zhen C."/>
            <person name="Liu W."/>
        </authorList>
    </citation>
    <scope>NUCLEOTIDE SEQUENCE [LARGE SCALE GENOMIC DNA]</scope>
    <source>
        <strain evidence="3 4">S1-65</strain>
    </source>
</reference>
<dbReference type="InterPro" id="IPR029069">
    <property type="entry name" value="HotDog_dom_sf"/>
</dbReference>
<dbReference type="NCBIfam" id="TIGR00051">
    <property type="entry name" value="YbgC/FadM family acyl-CoA thioesterase"/>
    <property type="match status" value="1"/>
</dbReference>
<dbReference type="InterPro" id="IPR006684">
    <property type="entry name" value="YbgC/YbaW"/>
</dbReference>
<dbReference type="EMBL" id="JAEVLS010000001">
    <property type="protein sequence ID" value="MBM0104433.1"/>
    <property type="molecule type" value="Genomic_DNA"/>
</dbReference>
<dbReference type="CDD" id="cd00586">
    <property type="entry name" value="4HBT"/>
    <property type="match status" value="1"/>
</dbReference>
<evidence type="ECO:0000256" key="1">
    <source>
        <dbReference type="ARBA" id="ARBA00005953"/>
    </source>
</evidence>
<dbReference type="RefSeq" id="WP_203166378.1">
    <property type="nucleotide sequence ID" value="NZ_JAEVLS010000001.1"/>
</dbReference>
<sequence length="150" mass="17188">MRKEGAISASIDVTVAFHDIDIIGVMWHGHYLKYFESARWALMDHLDFGYDAMAASGYAWPIVEMHVKYLHAARMGDRLSVRASLVEWHNRVVMNYLITRIADSERLARAQSVQAAVDAKTHALQFVTPQPLLERVERALRARATDHREE</sequence>
<accession>A0ABS1WTY0</accession>
<organism evidence="3 4">
    <name type="scientific">Steroidobacter gossypii</name>
    <dbReference type="NCBI Taxonomy" id="2805490"/>
    <lineage>
        <taxon>Bacteria</taxon>
        <taxon>Pseudomonadati</taxon>
        <taxon>Pseudomonadota</taxon>
        <taxon>Gammaproteobacteria</taxon>
        <taxon>Steroidobacterales</taxon>
        <taxon>Steroidobacteraceae</taxon>
        <taxon>Steroidobacter</taxon>
    </lineage>
</organism>
<dbReference type="PANTHER" id="PTHR31793:SF27">
    <property type="entry name" value="NOVEL THIOESTERASE SUPERFAMILY DOMAIN AND SAPOSIN A-TYPE DOMAIN CONTAINING PROTEIN (0610012H03RIK)"/>
    <property type="match status" value="1"/>
</dbReference>
<dbReference type="Pfam" id="PF13279">
    <property type="entry name" value="4HBT_2"/>
    <property type="match status" value="1"/>
</dbReference>
<protein>
    <submittedName>
        <fullName evidence="3">Acyl-CoA thioesterase</fullName>
    </submittedName>
</protein>
<comment type="caution">
    <text evidence="3">The sequence shown here is derived from an EMBL/GenBank/DDBJ whole genome shotgun (WGS) entry which is preliminary data.</text>
</comment>
<dbReference type="SUPFAM" id="SSF54637">
    <property type="entry name" value="Thioesterase/thiol ester dehydrase-isomerase"/>
    <property type="match status" value="1"/>
</dbReference>
<name>A0ABS1WTY0_9GAMM</name>
<proteinExistence type="inferred from homology"/>
<dbReference type="PIRSF" id="PIRSF003230">
    <property type="entry name" value="YbgC"/>
    <property type="match status" value="1"/>
</dbReference>
<keyword evidence="2" id="KW-0378">Hydrolase</keyword>
<keyword evidence="4" id="KW-1185">Reference proteome</keyword>
<dbReference type="Gene3D" id="3.10.129.10">
    <property type="entry name" value="Hotdog Thioesterase"/>
    <property type="match status" value="1"/>
</dbReference>
<dbReference type="PANTHER" id="PTHR31793">
    <property type="entry name" value="4-HYDROXYBENZOYL-COA THIOESTERASE FAMILY MEMBER"/>
    <property type="match status" value="1"/>
</dbReference>
<evidence type="ECO:0000256" key="2">
    <source>
        <dbReference type="ARBA" id="ARBA00022801"/>
    </source>
</evidence>